<dbReference type="AlphaFoldDB" id="B5H8S1"/>
<name>B5H8S1_STRE2</name>
<feature type="region of interest" description="Disordered" evidence="1">
    <location>
        <begin position="412"/>
        <end position="439"/>
    </location>
</feature>
<dbReference type="InterPro" id="IPR000014">
    <property type="entry name" value="PAS"/>
</dbReference>
<dbReference type="InterPro" id="IPR016032">
    <property type="entry name" value="Sig_transdc_resp-reg_C-effctor"/>
</dbReference>
<gene>
    <name evidence="3" type="ORF">SSDG_01643</name>
</gene>
<dbReference type="eggNOG" id="COG2197">
    <property type="taxonomic scope" value="Bacteria"/>
</dbReference>
<dbReference type="SUPFAM" id="SSF46894">
    <property type="entry name" value="C-terminal effector domain of the bipartite response regulators"/>
    <property type="match status" value="1"/>
</dbReference>
<dbReference type="SUPFAM" id="SSF55785">
    <property type="entry name" value="PYP-like sensor domain (PAS domain)"/>
    <property type="match status" value="2"/>
</dbReference>
<accession>B5H8S1</accession>
<dbReference type="InterPro" id="IPR035965">
    <property type="entry name" value="PAS-like_dom_sf"/>
</dbReference>
<organism evidence="3 4">
    <name type="scientific">Streptomyces pristinaespiralis (strain ATCC 25486 / DSM 40338 / CBS 914.69 / JCM 4507 / KCC S-0507 / NBRC 13074 / NRRL 2958 / 5647)</name>
    <dbReference type="NCBI Taxonomy" id="457429"/>
    <lineage>
        <taxon>Bacteria</taxon>
        <taxon>Bacillati</taxon>
        <taxon>Actinomycetota</taxon>
        <taxon>Actinomycetes</taxon>
        <taxon>Kitasatosporales</taxon>
        <taxon>Streptomycetaceae</taxon>
        <taxon>Streptomyces</taxon>
    </lineage>
</organism>
<dbReference type="HOGENOM" id="CLU_642368_0_0_11"/>
<dbReference type="GO" id="GO:0006355">
    <property type="term" value="P:regulation of DNA-templated transcription"/>
    <property type="evidence" value="ECO:0007669"/>
    <property type="project" value="InterPro"/>
</dbReference>
<dbReference type="PROSITE" id="PS50112">
    <property type="entry name" value="PAS"/>
    <property type="match status" value="1"/>
</dbReference>
<reference evidence="4" key="1">
    <citation type="submission" date="2008-02" db="EMBL/GenBank/DDBJ databases">
        <authorList>
            <consortium name="The Broad Institute Genome Sequencing Platform"/>
            <person name="Fischbach M."/>
            <person name="Ward D."/>
            <person name="Young S."/>
            <person name="Jaffe D."/>
            <person name="Gnerre S."/>
            <person name="Berlin A."/>
            <person name="Heiman D."/>
            <person name="Hepburn T."/>
            <person name="Sykes S."/>
            <person name="Alvarado L."/>
            <person name="Kodira C.D."/>
            <person name="Straight P."/>
            <person name="Clardy J."/>
            <person name="Hung D."/>
            <person name="Kolter R."/>
            <person name="Mekalanos J."/>
            <person name="Walker S."/>
            <person name="Walsh C.T."/>
            <person name="Lander E."/>
            <person name="Galagan J."/>
            <person name="Nusbaum C."/>
            <person name="Birren B."/>
        </authorList>
    </citation>
    <scope>NUCLEOTIDE SEQUENCE [LARGE SCALE GENOMIC DNA]</scope>
    <source>
        <strain evidence="4">ATCC 25486 / DSM 40338 / CBS 914.69 / JCM 4507 / NBRC 13074 / NRRL 2958 / 5647</strain>
    </source>
</reference>
<dbReference type="NCBIfam" id="TIGR00229">
    <property type="entry name" value="sensory_box"/>
    <property type="match status" value="1"/>
</dbReference>
<sequence length="439" mass="47919">MGLWTTDLDLRFTTMAAGPGLNHQVAMSRAVIAQEGRKRFDLRYPQHPDVSAHLRARAGETVNWLMGWSGAIKACVAPLRGSDGEVVGVVGAAVDLSEVMEEERRRASSEQLLYAFLEQGPCAASILDPDDRVIFANQLFLDAVDASPEKAIGNREQALIPAGSTESPRRPDEWRSRSGDRTFRSRRLSVPGPSGAALTLHAASDVSEEIRLREQSENRRQRYRALIESTPGPLAIVDLHQCVEDVNKEFGRMLGLPQDQLGGLSLGRWVDPCSREPYDALWEALAGGQDVNTAQNLVFTDNSGKILLTRVVIRTLRNESGPMATAWVVESWGEPATQVARNTGPGLSALDGQVLERLAVGESNAEIAAALCLSRQGLDYRLKQLRQRLSAGSRGAIVARAYAEGLLSAADWPPQFRDRPDAGRRSAASEQAKSPRRLD</sequence>
<dbReference type="InterPro" id="IPR000792">
    <property type="entry name" value="Tscrpt_reg_LuxR_C"/>
</dbReference>
<evidence type="ECO:0000313" key="3">
    <source>
        <dbReference type="EMBL" id="EDY63232.2"/>
    </source>
</evidence>
<dbReference type="InterPro" id="IPR013767">
    <property type="entry name" value="PAS_fold"/>
</dbReference>
<dbReference type="Gene3D" id="3.30.450.20">
    <property type="entry name" value="PAS domain"/>
    <property type="match status" value="2"/>
</dbReference>
<feature type="region of interest" description="Disordered" evidence="1">
    <location>
        <begin position="155"/>
        <end position="194"/>
    </location>
</feature>
<evidence type="ECO:0000256" key="1">
    <source>
        <dbReference type="SAM" id="MobiDB-lite"/>
    </source>
</evidence>
<protein>
    <submittedName>
        <fullName evidence="3">LuxR family transcriptional regulator</fullName>
    </submittedName>
</protein>
<keyword evidence="4" id="KW-1185">Reference proteome</keyword>
<dbReference type="SMART" id="SM00421">
    <property type="entry name" value="HTH_LUXR"/>
    <property type="match status" value="1"/>
</dbReference>
<dbReference type="Pfam" id="PF00989">
    <property type="entry name" value="PAS"/>
    <property type="match status" value="1"/>
</dbReference>
<dbReference type="SMART" id="SM00091">
    <property type="entry name" value="PAS"/>
    <property type="match status" value="2"/>
</dbReference>
<dbReference type="Gene3D" id="1.10.10.10">
    <property type="entry name" value="Winged helix-like DNA-binding domain superfamily/Winged helix DNA-binding domain"/>
    <property type="match status" value="1"/>
</dbReference>
<dbReference type="Proteomes" id="UP000002805">
    <property type="component" value="Chromosome"/>
</dbReference>
<evidence type="ECO:0000259" key="2">
    <source>
        <dbReference type="PROSITE" id="PS50112"/>
    </source>
</evidence>
<dbReference type="CDD" id="cd00130">
    <property type="entry name" value="PAS"/>
    <property type="match status" value="1"/>
</dbReference>
<dbReference type="GO" id="GO:0003677">
    <property type="term" value="F:DNA binding"/>
    <property type="evidence" value="ECO:0007669"/>
    <property type="project" value="InterPro"/>
</dbReference>
<evidence type="ECO:0000313" key="4">
    <source>
        <dbReference type="Proteomes" id="UP000002805"/>
    </source>
</evidence>
<reference evidence="4" key="2">
    <citation type="submission" date="2009-10" db="EMBL/GenBank/DDBJ databases">
        <title>The genome sequence of Streptomyces pristinaespiralis strain ATCC 25486.</title>
        <authorList>
            <consortium name="The Broad Institute Genome Sequencing Platform"/>
            <consortium name="Broad Institute Microbial Sequencing Center"/>
            <person name="Fischbach M."/>
            <person name="Godfrey P."/>
            <person name="Ward D."/>
            <person name="Young S."/>
            <person name="Zeng Q."/>
            <person name="Koehrsen M."/>
            <person name="Alvarado L."/>
            <person name="Berlin A.M."/>
            <person name="Bochicchio J."/>
            <person name="Borenstein D."/>
            <person name="Chapman S.B."/>
            <person name="Chen Z."/>
            <person name="Engels R."/>
            <person name="Freedman E."/>
            <person name="Gellesch M."/>
            <person name="Goldberg J."/>
            <person name="Griggs A."/>
            <person name="Gujja S."/>
            <person name="Heilman E.R."/>
            <person name="Heiman D.I."/>
            <person name="Hepburn T.A."/>
            <person name="Howarth C."/>
            <person name="Jen D."/>
            <person name="Larson L."/>
            <person name="Lewis B."/>
            <person name="Mehta T."/>
            <person name="Park D."/>
            <person name="Pearson M."/>
            <person name="Richards J."/>
            <person name="Roberts A."/>
            <person name="Saif S."/>
            <person name="Shea T.D."/>
            <person name="Shenoy N."/>
            <person name="Sisk P."/>
            <person name="Stolte C."/>
            <person name="Sykes S.N."/>
            <person name="Thomson T."/>
            <person name="Walk T."/>
            <person name="White J."/>
            <person name="Yandava C."/>
            <person name="Straight P."/>
            <person name="Clardy J."/>
            <person name="Hung D."/>
            <person name="Kolter R."/>
            <person name="Mekalanos J."/>
            <person name="Walker S."/>
            <person name="Walsh C.T."/>
            <person name="Wieland-Brown L.C."/>
            <person name="Haas B."/>
            <person name="Nusbaum C."/>
            <person name="Birren B."/>
        </authorList>
    </citation>
    <scope>NUCLEOTIDE SEQUENCE [LARGE SCALE GENOMIC DNA]</scope>
    <source>
        <strain evidence="4">ATCC 25486 / DSM 40338 / CBS 914.69 / JCM 4507 / NBRC 13074 / NRRL 2958 / 5647</strain>
    </source>
</reference>
<dbReference type="EMBL" id="CM000950">
    <property type="protein sequence ID" value="EDY63232.2"/>
    <property type="molecule type" value="Genomic_DNA"/>
</dbReference>
<feature type="domain" description="PAS" evidence="2">
    <location>
        <begin position="219"/>
        <end position="263"/>
    </location>
</feature>
<proteinExistence type="predicted"/>
<dbReference type="InterPro" id="IPR036388">
    <property type="entry name" value="WH-like_DNA-bd_sf"/>
</dbReference>
<feature type="compositionally biased region" description="Basic and acidic residues" evidence="1">
    <location>
        <begin position="167"/>
        <end position="183"/>
    </location>
</feature>